<feature type="compositionally biased region" description="Polar residues" evidence="1">
    <location>
        <begin position="10"/>
        <end position="20"/>
    </location>
</feature>
<organism evidence="2 3">
    <name type="scientific">Polyplosphaeria fusca</name>
    <dbReference type="NCBI Taxonomy" id="682080"/>
    <lineage>
        <taxon>Eukaryota</taxon>
        <taxon>Fungi</taxon>
        <taxon>Dikarya</taxon>
        <taxon>Ascomycota</taxon>
        <taxon>Pezizomycotina</taxon>
        <taxon>Dothideomycetes</taxon>
        <taxon>Pleosporomycetidae</taxon>
        <taxon>Pleosporales</taxon>
        <taxon>Tetraplosphaeriaceae</taxon>
        <taxon>Polyplosphaeria</taxon>
    </lineage>
</organism>
<dbReference type="EMBL" id="ML996149">
    <property type="protein sequence ID" value="KAF2734346.1"/>
    <property type="molecule type" value="Genomic_DNA"/>
</dbReference>
<evidence type="ECO:0000313" key="2">
    <source>
        <dbReference type="EMBL" id="KAF2734346.1"/>
    </source>
</evidence>
<feature type="region of interest" description="Disordered" evidence="1">
    <location>
        <begin position="1"/>
        <end position="27"/>
    </location>
</feature>
<gene>
    <name evidence="2" type="ORF">EJ04DRAFT_523757</name>
</gene>
<sequence>MDSETPPRSRPSSFNLGDQLQTRKADRAQQHFAYEEYPDPDTPSGINYVVHPLSPKHTAKLSQASLEALRAHLRASLDRYGIMGGSNQKSTREHLARLRLRSLVAVAWTLHGLSREDTGGKQDEIEGVKLEAWWVDDEKGYVVDSRGIPRLTYQGEPVPPDRVDAFMNRRNQGNL</sequence>
<comment type="caution">
    <text evidence="2">The sequence shown here is derived from an EMBL/GenBank/DDBJ whole genome shotgun (WGS) entry which is preliminary data.</text>
</comment>
<evidence type="ECO:0000256" key="1">
    <source>
        <dbReference type="SAM" id="MobiDB-lite"/>
    </source>
</evidence>
<keyword evidence="3" id="KW-1185">Reference proteome</keyword>
<evidence type="ECO:0000313" key="3">
    <source>
        <dbReference type="Proteomes" id="UP000799444"/>
    </source>
</evidence>
<proteinExistence type="predicted"/>
<accession>A0A9P4R0P8</accession>
<dbReference type="Proteomes" id="UP000799444">
    <property type="component" value="Unassembled WGS sequence"/>
</dbReference>
<protein>
    <submittedName>
        <fullName evidence="2">Uncharacterized protein</fullName>
    </submittedName>
</protein>
<reference evidence="2" key="1">
    <citation type="journal article" date="2020" name="Stud. Mycol.">
        <title>101 Dothideomycetes genomes: a test case for predicting lifestyles and emergence of pathogens.</title>
        <authorList>
            <person name="Haridas S."/>
            <person name="Albert R."/>
            <person name="Binder M."/>
            <person name="Bloem J."/>
            <person name="Labutti K."/>
            <person name="Salamov A."/>
            <person name="Andreopoulos B."/>
            <person name="Baker S."/>
            <person name="Barry K."/>
            <person name="Bills G."/>
            <person name="Bluhm B."/>
            <person name="Cannon C."/>
            <person name="Castanera R."/>
            <person name="Culley D."/>
            <person name="Daum C."/>
            <person name="Ezra D."/>
            <person name="Gonzalez J."/>
            <person name="Henrissat B."/>
            <person name="Kuo A."/>
            <person name="Liang C."/>
            <person name="Lipzen A."/>
            <person name="Lutzoni F."/>
            <person name="Magnuson J."/>
            <person name="Mondo S."/>
            <person name="Nolan M."/>
            <person name="Ohm R."/>
            <person name="Pangilinan J."/>
            <person name="Park H.-J."/>
            <person name="Ramirez L."/>
            <person name="Alfaro M."/>
            <person name="Sun H."/>
            <person name="Tritt A."/>
            <person name="Yoshinaga Y."/>
            <person name="Zwiers L.-H."/>
            <person name="Turgeon B."/>
            <person name="Goodwin S."/>
            <person name="Spatafora J."/>
            <person name="Crous P."/>
            <person name="Grigoriev I."/>
        </authorList>
    </citation>
    <scope>NUCLEOTIDE SEQUENCE</scope>
    <source>
        <strain evidence="2">CBS 125425</strain>
    </source>
</reference>
<dbReference type="AlphaFoldDB" id="A0A9P4R0P8"/>
<name>A0A9P4R0P8_9PLEO</name>
<dbReference type="OrthoDB" id="10577729at2759"/>